<keyword evidence="2" id="KW-0472">Membrane</keyword>
<dbReference type="SMART" id="SM00014">
    <property type="entry name" value="acidPPc"/>
    <property type="match status" value="1"/>
</dbReference>
<evidence type="ECO:0000313" key="4">
    <source>
        <dbReference type="EMBL" id="GAA1712737.1"/>
    </source>
</evidence>
<dbReference type="InterPro" id="IPR000326">
    <property type="entry name" value="PAP2/HPO"/>
</dbReference>
<keyword evidence="2" id="KW-0812">Transmembrane</keyword>
<accession>A0ABN2IVP3</accession>
<feature type="compositionally biased region" description="Low complexity" evidence="1">
    <location>
        <begin position="254"/>
        <end position="265"/>
    </location>
</feature>
<feature type="region of interest" description="Disordered" evidence="1">
    <location>
        <begin position="1"/>
        <end position="20"/>
    </location>
</feature>
<proteinExistence type="predicted"/>
<feature type="transmembrane region" description="Helical" evidence="2">
    <location>
        <begin position="146"/>
        <end position="173"/>
    </location>
</feature>
<evidence type="ECO:0000256" key="1">
    <source>
        <dbReference type="SAM" id="MobiDB-lite"/>
    </source>
</evidence>
<organism evidence="4 5">
    <name type="scientific">Isoptericola hypogeus</name>
    <dbReference type="NCBI Taxonomy" id="300179"/>
    <lineage>
        <taxon>Bacteria</taxon>
        <taxon>Bacillati</taxon>
        <taxon>Actinomycetota</taxon>
        <taxon>Actinomycetes</taxon>
        <taxon>Micrococcales</taxon>
        <taxon>Promicromonosporaceae</taxon>
        <taxon>Isoptericola</taxon>
    </lineage>
</organism>
<dbReference type="EMBL" id="BAAAPM010000003">
    <property type="protein sequence ID" value="GAA1712737.1"/>
    <property type="molecule type" value="Genomic_DNA"/>
</dbReference>
<name>A0ABN2IVP3_9MICO</name>
<keyword evidence="2" id="KW-1133">Transmembrane helix</keyword>
<comment type="caution">
    <text evidence="4">The sequence shown here is derived from an EMBL/GenBank/DDBJ whole genome shotgun (WGS) entry which is preliminary data.</text>
</comment>
<evidence type="ECO:0000259" key="3">
    <source>
        <dbReference type="SMART" id="SM00014"/>
    </source>
</evidence>
<keyword evidence="5" id="KW-1185">Reference proteome</keyword>
<evidence type="ECO:0000313" key="5">
    <source>
        <dbReference type="Proteomes" id="UP001501138"/>
    </source>
</evidence>
<feature type="transmembrane region" description="Helical" evidence="2">
    <location>
        <begin position="104"/>
        <end position="126"/>
    </location>
</feature>
<sequence length="265" mass="27815">MPTRPADTVPPPEQAAGRPARARLAGATSTPVLALALVGVTLLAAGPFQRVDEAAHGFWAQRLTPGLRPFIQGVLDPIAGQAVCLPVLAAVGITLAWRHRTWQPVWCVVAAEGAFYGGVGLLKVVLARPAPTTDDPDLFDGGLRQLGWSGISFPSGHAAEAVLIYGTAVYLVGRWTTASARTLRLLTAGVAAVAVNAVVVSYYLGWHWISDLAGGLLAGGLLLRLLVAADHRDWRPRGDDRSVGYAPARAGCDRQTTTAAPARAR</sequence>
<feature type="transmembrane region" description="Helical" evidence="2">
    <location>
        <begin position="78"/>
        <end position="97"/>
    </location>
</feature>
<feature type="transmembrane region" description="Helical" evidence="2">
    <location>
        <begin position="185"/>
        <end position="206"/>
    </location>
</feature>
<dbReference type="Proteomes" id="UP001501138">
    <property type="component" value="Unassembled WGS sequence"/>
</dbReference>
<feature type="transmembrane region" description="Helical" evidence="2">
    <location>
        <begin position="212"/>
        <end position="229"/>
    </location>
</feature>
<dbReference type="Gene3D" id="1.20.144.10">
    <property type="entry name" value="Phosphatidic acid phosphatase type 2/haloperoxidase"/>
    <property type="match status" value="1"/>
</dbReference>
<dbReference type="SUPFAM" id="SSF48317">
    <property type="entry name" value="Acid phosphatase/Vanadium-dependent haloperoxidase"/>
    <property type="match status" value="1"/>
</dbReference>
<gene>
    <name evidence="4" type="ORF">GCM10009809_06080</name>
</gene>
<feature type="domain" description="Phosphatidic acid phosphatase type 2/haloperoxidase" evidence="3">
    <location>
        <begin position="105"/>
        <end position="227"/>
    </location>
</feature>
<feature type="transmembrane region" description="Helical" evidence="2">
    <location>
        <begin position="24"/>
        <end position="45"/>
    </location>
</feature>
<feature type="region of interest" description="Disordered" evidence="1">
    <location>
        <begin position="237"/>
        <end position="265"/>
    </location>
</feature>
<reference evidence="4 5" key="1">
    <citation type="journal article" date="2019" name="Int. J. Syst. Evol. Microbiol.">
        <title>The Global Catalogue of Microorganisms (GCM) 10K type strain sequencing project: providing services to taxonomists for standard genome sequencing and annotation.</title>
        <authorList>
            <consortium name="The Broad Institute Genomics Platform"/>
            <consortium name="The Broad Institute Genome Sequencing Center for Infectious Disease"/>
            <person name="Wu L."/>
            <person name="Ma J."/>
        </authorList>
    </citation>
    <scope>NUCLEOTIDE SEQUENCE [LARGE SCALE GENOMIC DNA]</scope>
    <source>
        <strain evidence="4 5">JCM 15589</strain>
    </source>
</reference>
<dbReference type="Pfam" id="PF01569">
    <property type="entry name" value="PAP2"/>
    <property type="match status" value="1"/>
</dbReference>
<evidence type="ECO:0000256" key="2">
    <source>
        <dbReference type="SAM" id="Phobius"/>
    </source>
</evidence>
<protein>
    <submittedName>
        <fullName evidence="4">Phosphatase PAP2 family protein</fullName>
    </submittedName>
</protein>
<dbReference type="RefSeq" id="WP_344245559.1">
    <property type="nucleotide sequence ID" value="NZ_BAAAPM010000003.1"/>
</dbReference>
<dbReference type="InterPro" id="IPR036938">
    <property type="entry name" value="PAP2/HPO_sf"/>
</dbReference>